<sequence>MIKKVGEFVKISITNFYQAPEYAVKHANRHYHIQAEANTLAFKETNILPLNPKESYKVSVLSSLSKIVELLSRQEITFRGTKSKLESKEMNISTGHELFNVDEWRFSNFGAIYLFRLDSGDLEVRDNVKQEPAKPRYYSSDGRHWQQKIMDRLTYYELDPQIRQGQGFDGAASMWGRIKRVRAEITKVQPKAIYTHCYAHSVNLVIGNAVEMGWIHKFYGEVNKIKEYFGTPKRGTLLLETFGCPRGTKVPSTVCDTRWNYADVTSAAFGSYSYLVDGLEALGSNGNFDLDSRNGANALREMML</sequence>
<dbReference type="EMBL" id="BDGG01000003">
    <property type="protein sequence ID" value="GAU95004.1"/>
    <property type="molecule type" value="Genomic_DNA"/>
</dbReference>
<gene>
    <name evidence="1" type="primary">RvY_06694-1</name>
    <name evidence="1" type="synonym">RvY_06694.1</name>
    <name evidence="1" type="ORF">RvY_06694</name>
</gene>
<keyword evidence="2" id="KW-1185">Reference proteome</keyword>
<dbReference type="PANTHER" id="PTHR45749">
    <property type="match status" value="1"/>
</dbReference>
<protein>
    <recommendedName>
        <fullName evidence="3">DUF4371 domain-containing protein</fullName>
    </recommendedName>
</protein>
<accession>A0A1D1UZG4</accession>
<name>A0A1D1UZG4_RAMVA</name>
<evidence type="ECO:0008006" key="3">
    <source>
        <dbReference type="Google" id="ProtNLM"/>
    </source>
</evidence>
<proteinExistence type="predicted"/>
<dbReference type="OrthoDB" id="6614843at2759"/>
<dbReference type="AlphaFoldDB" id="A0A1D1UZG4"/>
<organism evidence="1 2">
    <name type="scientific">Ramazzottius varieornatus</name>
    <name type="common">Water bear</name>
    <name type="synonym">Tardigrade</name>
    <dbReference type="NCBI Taxonomy" id="947166"/>
    <lineage>
        <taxon>Eukaryota</taxon>
        <taxon>Metazoa</taxon>
        <taxon>Ecdysozoa</taxon>
        <taxon>Tardigrada</taxon>
        <taxon>Eutardigrada</taxon>
        <taxon>Parachela</taxon>
        <taxon>Hypsibioidea</taxon>
        <taxon>Ramazzottiidae</taxon>
        <taxon>Ramazzottius</taxon>
    </lineage>
</organism>
<dbReference type="PANTHER" id="PTHR45749:SF21">
    <property type="entry name" value="DUF4371 DOMAIN-CONTAINING PROTEIN"/>
    <property type="match status" value="1"/>
</dbReference>
<comment type="caution">
    <text evidence="1">The sequence shown here is derived from an EMBL/GenBank/DDBJ whole genome shotgun (WGS) entry which is preliminary data.</text>
</comment>
<evidence type="ECO:0000313" key="1">
    <source>
        <dbReference type="EMBL" id="GAU95004.1"/>
    </source>
</evidence>
<dbReference type="Proteomes" id="UP000186922">
    <property type="component" value="Unassembled WGS sequence"/>
</dbReference>
<reference evidence="1 2" key="1">
    <citation type="journal article" date="2016" name="Nat. Commun.">
        <title>Extremotolerant tardigrade genome and improved radiotolerance of human cultured cells by tardigrade-unique protein.</title>
        <authorList>
            <person name="Hashimoto T."/>
            <person name="Horikawa D.D."/>
            <person name="Saito Y."/>
            <person name="Kuwahara H."/>
            <person name="Kozuka-Hata H."/>
            <person name="Shin-I T."/>
            <person name="Minakuchi Y."/>
            <person name="Ohishi K."/>
            <person name="Motoyama A."/>
            <person name="Aizu T."/>
            <person name="Enomoto A."/>
            <person name="Kondo K."/>
            <person name="Tanaka S."/>
            <person name="Hara Y."/>
            <person name="Koshikawa S."/>
            <person name="Sagara H."/>
            <person name="Miura T."/>
            <person name="Yokobori S."/>
            <person name="Miyagawa K."/>
            <person name="Suzuki Y."/>
            <person name="Kubo T."/>
            <person name="Oyama M."/>
            <person name="Kohara Y."/>
            <person name="Fujiyama A."/>
            <person name="Arakawa K."/>
            <person name="Katayama T."/>
            <person name="Toyoda A."/>
            <person name="Kunieda T."/>
        </authorList>
    </citation>
    <scope>NUCLEOTIDE SEQUENCE [LARGE SCALE GENOMIC DNA]</scope>
    <source>
        <strain evidence="1 2">YOKOZUNA-1</strain>
    </source>
</reference>
<evidence type="ECO:0000313" key="2">
    <source>
        <dbReference type="Proteomes" id="UP000186922"/>
    </source>
</evidence>